<feature type="transmembrane region" description="Helical" evidence="1">
    <location>
        <begin position="16"/>
        <end position="33"/>
    </location>
</feature>
<gene>
    <name evidence="3" type="ORF">GCM10011378_20910</name>
</gene>
<feature type="transmembrane region" description="Helical" evidence="1">
    <location>
        <begin position="212"/>
        <end position="231"/>
    </location>
</feature>
<dbReference type="Proteomes" id="UP000601361">
    <property type="component" value="Unassembled WGS sequence"/>
</dbReference>
<protein>
    <recommendedName>
        <fullName evidence="2">DUF6311 domain-containing protein</fullName>
    </recommendedName>
</protein>
<name>A0ABQ1WVI6_9BACT</name>
<organism evidence="3 4">
    <name type="scientific">Hymenobacter glacieicola</name>
    <dbReference type="NCBI Taxonomy" id="1562124"/>
    <lineage>
        <taxon>Bacteria</taxon>
        <taxon>Pseudomonadati</taxon>
        <taxon>Bacteroidota</taxon>
        <taxon>Cytophagia</taxon>
        <taxon>Cytophagales</taxon>
        <taxon>Hymenobacteraceae</taxon>
        <taxon>Hymenobacter</taxon>
    </lineage>
</organism>
<feature type="transmembrane region" description="Helical" evidence="1">
    <location>
        <begin position="352"/>
        <end position="373"/>
    </location>
</feature>
<dbReference type="RefSeq" id="WP_188557784.1">
    <property type="nucleotide sequence ID" value="NZ_BMGS01000005.1"/>
</dbReference>
<proteinExistence type="predicted"/>
<keyword evidence="1" id="KW-0472">Membrane</keyword>
<evidence type="ECO:0000313" key="4">
    <source>
        <dbReference type="Proteomes" id="UP000601361"/>
    </source>
</evidence>
<feature type="transmembrane region" description="Helical" evidence="1">
    <location>
        <begin position="243"/>
        <end position="261"/>
    </location>
</feature>
<feature type="transmembrane region" description="Helical" evidence="1">
    <location>
        <begin position="80"/>
        <end position="97"/>
    </location>
</feature>
<dbReference type="InterPro" id="IPR046278">
    <property type="entry name" value="DUF6311"/>
</dbReference>
<feature type="transmembrane region" description="Helical" evidence="1">
    <location>
        <begin position="109"/>
        <end position="128"/>
    </location>
</feature>
<keyword evidence="1" id="KW-0812">Transmembrane</keyword>
<evidence type="ECO:0000259" key="2">
    <source>
        <dbReference type="Pfam" id="PF19830"/>
    </source>
</evidence>
<feature type="transmembrane region" description="Helical" evidence="1">
    <location>
        <begin position="393"/>
        <end position="413"/>
    </location>
</feature>
<feature type="transmembrane region" description="Helical" evidence="1">
    <location>
        <begin position="311"/>
        <end position="331"/>
    </location>
</feature>
<feature type="transmembrane region" description="Helical" evidence="1">
    <location>
        <begin position="420"/>
        <end position="438"/>
    </location>
</feature>
<feature type="domain" description="DUF6311" evidence="2">
    <location>
        <begin position="21"/>
        <end position="414"/>
    </location>
</feature>
<evidence type="ECO:0000256" key="1">
    <source>
        <dbReference type="SAM" id="Phobius"/>
    </source>
</evidence>
<accession>A0ABQ1WVI6</accession>
<sequence length="783" mass="88148">MISPRTLPRPTTTDRYWLVALVALHLFILWLRVGPLLLHPSQYLFTTGGDGLKSYFSLLYYLQADHGVRFTGMHYPYGELLLFTDGFPLLAWLLKVWKNLFGLSLNDALGVFNLTVLLSSVPATPLVFTLIRRGGVAPWFSALSALCIVFLSPQFHRIGGHYTLAIPVVVPLLWYVQLRVTEAATLPVRVRWVAAYTLATVLLALIHPYYLLHALLLPAATALVLLVQQAASRQPRWWRMPAWLLATGLLPVVLFQGWISWLDPIADRPINPYGFFVYHSSPAAVFGPATEPFKSVFRFIFRTGDPAFEGVAYVGLPVVLGLLLWVARVGWHLVHRHWRRVLRPTLPNFLQPTVWAAGLVLAFAMCLPFKLPGFEPLLDWLPALKQFRSLGRFTWIFYYVAAVLAAVQFWQLYRFLRQRGAGRVGQLILGLVLLIWGLEAKYQLEAITRPLLANRVATTFLQPGNNYAELLARAGHYPDQYQAILPMPYFSLGSEKFDLSGIIDVSAAESFRAALSLNRPVAATMMSRTSTEQTLRLLELFSSDLTPKSWPRQLPSQQPLLVVASRRDALRPAEQALLRRGAKLLTETPLVQLYELPLSAFATQRPAAERAWFTAHQTELLREGELWRTAPGPAVIWRSFQEKTAPGGVSFTRPGAAHAAKGMLPIFDGPLPGATDTTTYELSIWAYAKTSDWLPYISYRQLTPEGQELERLDLSLKESTEIHGDWARFSLPIRLRNPANRVVVEMGGADIVVDDLLIRPRSTHVYWLDARQQPVLDGFPLAE</sequence>
<reference evidence="4" key="1">
    <citation type="journal article" date="2019" name="Int. J. Syst. Evol. Microbiol.">
        <title>The Global Catalogue of Microorganisms (GCM) 10K type strain sequencing project: providing services to taxonomists for standard genome sequencing and annotation.</title>
        <authorList>
            <consortium name="The Broad Institute Genomics Platform"/>
            <consortium name="The Broad Institute Genome Sequencing Center for Infectious Disease"/>
            <person name="Wu L."/>
            <person name="Ma J."/>
        </authorList>
    </citation>
    <scope>NUCLEOTIDE SEQUENCE [LARGE SCALE GENOMIC DNA]</scope>
    <source>
        <strain evidence="4">CGMCC 1.12990</strain>
    </source>
</reference>
<keyword evidence="1" id="KW-1133">Transmembrane helix</keyword>
<comment type="caution">
    <text evidence="3">The sequence shown here is derived from an EMBL/GenBank/DDBJ whole genome shotgun (WGS) entry which is preliminary data.</text>
</comment>
<feature type="transmembrane region" description="Helical" evidence="1">
    <location>
        <begin position="135"/>
        <end position="152"/>
    </location>
</feature>
<dbReference type="Pfam" id="PF19830">
    <property type="entry name" value="DUF6311"/>
    <property type="match status" value="1"/>
</dbReference>
<feature type="transmembrane region" description="Helical" evidence="1">
    <location>
        <begin position="158"/>
        <end position="176"/>
    </location>
</feature>
<keyword evidence="4" id="KW-1185">Reference proteome</keyword>
<dbReference type="EMBL" id="BMGS01000005">
    <property type="protein sequence ID" value="GGG44387.1"/>
    <property type="molecule type" value="Genomic_DNA"/>
</dbReference>
<evidence type="ECO:0000313" key="3">
    <source>
        <dbReference type="EMBL" id="GGG44387.1"/>
    </source>
</evidence>